<dbReference type="Pfam" id="PF01476">
    <property type="entry name" value="LysM"/>
    <property type="match status" value="2"/>
</dbReference>
<name>F8NNF5_SERL9</name>
<protein>
    <recommendedName>
        <fullName evidence="4">LysM domain-containing protein</fullName>
    </recommendedName>
</protein>
<dbReference type="GeneID" id="18818367"/>
<reference evidence="5" key="1">
    <citation type="submission" date="2011-04" db="EMBL/GenBank/DDBJ databases">
        <title>Evolution of plant cell wall degrading machinery underlies the functional diversity of forest fungi.</title>
        <authorList>
            <consortium name="US DOE Joint Genome Institute (JGI-PGF)"/>
            <person name="Eastwood D.C."/>
            <person name="Floudas D."/>
            <person name="Binder M."/>
            <person name="Majcherczyk A."/>
            <person name="Schneider P."/>
            <person name="Aerts A."/>
            <person name="Asiegbu F.O."/>
            <person name="Baker S.E."/>
            <person name="Barry K."/>
            <person name="Bendiksby M."/>
            <person name="Blumentritt M."/>
            <person name="Coutinho P.M."/>
            <person name="Cullen D."/>
            <person name="Cullen D."/>
            <person name="Gathman A."/>
            <person name="Goodell B."/>
            <person name="Henrissat B."/>
            <person name="Ihrmark K."/>
            <person name="Kauserud H."/>
            <person name="Kohler A."/>
            <person name="LaButti K."/>
            <person name="Lapidus A."/>
            <person name="Lavin J.L."/>
            <person name="Lee Y.-H."/>
            <person name="Lindquist E."/>
            <person name="Lilly W."/>
            <person name="Lucas S."/>
            <person name="Morin E."/>
            <person name="Murat C."/>
            <person name="Oguiza J.A."/>
            <person name="Park J."/>
            <person name="Pisabarro A.G."/>
            <person name="Riley R."/>
            <person name="Rosling A."/>
            <person name="Salamov A."/>
            <person name="Schmidt O."/>
            <person name="Schmutz J."/>
            <person name="Skrede I."/>
            <person name="Stenlid J."/>
            <person name="Wiebenga A."/>
            <person name="Xie X."/>
            <person name="Kues U."/>
            <person name="Hibbett D.S."/>
            <person name="Hoffmeister D."/>
            <person name="Hogberg N."/>
            <person name="Martin F."/>
            <person name="Grigoriev I.V."/>
            <person name="Watkinson S.C."/>
        </authorList>
    </citation>
    <scope>NUCLEOTIDE SEQUENCE</scope>
    <source>
        <strain evidence="5">S7.9</strain>
    </source>
</reference>
<dbReference type="PANTHER" id="PTHR34997:SF1">
    <property type="entry name" value="PEPTIDOGLYCAN-BINDING LYSIN DOMAIN"/>
    <property type="match status" value="1"/>
</dbReference>
<feature type="domain" description="LysM" evidence="4">
    <location>
        <begin position="88"/>
        <end position="134"/>
    </location>
</feature>
<dbReference type="OrthoDB" id="5985073at2759"/>
<evidence type="ECO:0000256" key="2">
    <source>
        <dbReference type="ARBA" id="ARBA00023026"/>
    </source>
</evidence>
<feature type="domain" description="LysM" evidence="4">
    <location>
        <begin position="32"/>
        <end position="79"/>
    </location>
</feature>
<evidence type="ECO:0000313" key="5">
    <source>
        <dbReference type="EMBL" id="EGO28012.1"/>
    </source>
</evidence>
<dbReference type="HOGENOM" id="CLU_010591_6_1_1"/>
<dbReference type="AlphaFoldDB" id="F8NNF5"/>
<proteinExistence type="predicted"/>
<dbReference type="InterPro" id="IPR052210">
    <property type="entry name" value="LysM1-like"/>
</dbReference>
<dbReference type="SMART" id="SM00257">
    <property type="entry name" value="LysM"/>
    <property type="match status" value="2"/>
</dbReference>
<keyword evidence="3" id="KW-0732">Signal</keyword>
<evidence type="ECO:0000259" key="4">
    <source>
        <dbReference type="PROSITE" id="PS51782"/>
    </source>
</evidence>
<dbReference type="KEGG" id="sla:SERLADRAFT_462408"/>
<evidence type="ECO:0000256" key="3">
    <source>
        <dbReference type="SAM" id="SignalP"/>
    </source>
</evidence>
<dbReference type="Gene3D" id="3.10.350.10">
    <property type="entry name" value="LysM domain"/>
    <property type="match status" value="2"/>
</dbReference>
<dbReference type="RefSeq" id="XP_007316103.1">
    <property type="nucleotide sequence ID" value="XM_007316041.1"/>
</dbReference>
<dbReference type="PROSITE" id="PS51782">
    <property type="entry name" value="LYSM"/>
    <property type="match status" value="2"/>
</dbReference>
<dbReference type="InterPro" id="IPR036779">
    <property type="entry name" value="LysM_dom_sf"/>
</dbReference>
<keyword evidence="2" id="KW-0843">Virulence</keyword>
<sequence>MFTTMRFASLALVAGVCVSTVVAQSLPTNCDRNYTVQAGNTCDVISAQQNVSTYQLASVNAQIVNTNCTNLFVGELLCLGLTGQDCNVTYVMQSGDTCSTIAAGAGIPLSTLLTNNPNVNPICSDLYPGEVLCTSSQIYVNLTYSS</sequence>
<organism>
    <name type="scientific">Serpula lacrymans var. lacrymans (strain S7.9)</name>
    <name type="common">Dry rot fungus</name>
    <dbReference type="NCBI Taxonomy" id="578457"/>
    <lineage>
        <taxon>Eukaryota</taxon>
        <taxon>Fungi</taxon>
        <taxon>Dikarya</taxon>
        <taxon>Basidiomycota</taxon>
        <taxon>Agaricomycotina</taxon>
        <taxon>Agaricomycetes</taxon>
        <taxon>Agaricomycetidae</taxon>
        <taxon>Boletales</taxon>
        <taxon>Coniophorineae</taxon>
        <taxon>Serpulaceae</taxon>
        <taxon>Serpula</taxon>
    </lineage>
</organism>
<feature type="chain" id="PRO_5003375809" description="LysM domain-containing protein" evidence="3">
    <location>
        <begin position="24"/>
        <end position="146"/>
    </location>
</feature>
<accession>F8NNF5</accession>
<evidence type="ECO:0000256" key="1">
    <source>
        <dbReference type="ARBA" id="ARBA00022669"/>
    </source>
</evidence>
<feature type="signal peptide" evidence="3">
    <location>
        <begin position="1"/>
        <end position="23"/>
    </location>
</feature>
<dbReference type="EMBL" id="GL945431">
    <property type="protein sequence ID" value="EGO28012.1"/>
    <property type="molecule type" value="Genomic_DNA"/>
</dbReference>
<dbReference type="InterPro" id="IPR018392">
    <property type="entry name" value="LysM"/>
</dbReference>
<dbReference type="Proteomes" id="UP000008064">
    <property type="component" value="Unassembled WGS sequence"/>
</dbReference>
<dbReference type="SUPFAM" id="SSF54106">
    <property type="entry name" value="LysM domain"/>
    <property type="match status" value="2"/>
</dbReference>
<dbReference type="PANTHER" id="PTHR34997">
    <property type="entry name" value="AM15"/>
    <property type="match status" value="1"/>
</dbReference>
<keyword evidence="1" id="KW-0147">Chitin-binding</keyword>
<dbReference type="GO" id="GO:0008061">
    <property type="term" value="F:chitin binding"/>
    <property type="evidence" value="ECO:0007669"/>
    <property type="project" value="UniProtKB-KW"/>
</dbReference>
<dbReference type="CDD" id="cd00118">
    <property type="entry name" value="LysM"/>
    <property type="match status" value="1"/>
</dbReference>
<gene>
    <name evidence="5" type="ORF">SERLADRAFT_462408</name>
</gene>